<dbReference type="InterPro" id="IPR010463">
    <property type="entry name" value="DUF1057"/>
</dbReference>
<name>A0A3P7Q787_CYLGO</name>
<gene>
    <name evidence="1" type="ORF">CGOC_LOCUS10408</name>
</gene>
<evidence type="ECO:0000313" key="2">
    <source>
        <dbReference type="Proteomes" id="UP000271889"/>
    </source>
</evidence>
<accession>A0A3P7Q787</accession>
<sequence length="225" mass="25300">MWWFQATSSANSNDDHLRQQQVQYSTSTGEIIDVEAVYQDTLPSGSSLGTVVAIHGAPGSHKDFKYVTPLLQKKGIRDPRLKCDNMERNNFVNGLLSKIAVREKVVIMGHSRGTENAANVAAWNKEKLSGLVLVNPTGLQLHKGMRPFWGIKLILRLYSLGSIAQLMINPIMKYLYNNVLGLRLDSGERAMMCLRTMYNLEYEKAMRPSIDTINVAKNVREFLSV</sequence>
<organism evidence="1 2">
    <name type="scientific">Cylicostephanus goldi</name>
    <name type="common">Nematode worm</name>
    <dbReference type="NCBI Taxonomy" id="71465"/>
    <lineage>
        <taxon>Eukaryota</taxon>
        <taxon>Metazoa</taxon>
        <taxon>Ecdysozoa</taxon>
        <taxon>Nematoda</taxon>
        <taxon>Chromadorea</taxon>
        <taxon>Rhabditida</taxon>
        <taxon>Rhabditina</taxon>
        <taxon>Rhabditomorpha</taxon>
        <taxon>Strongyloidea</taxon>
        <taxon>Strongylidae</taxon>
        <taxon>Cylicostephanus</taxon>
    </lineage>
</organism>
<dbReference type="AlphaFoldDB" id="A0A3P7Q787"/>
<dbReference type="Pfam" id="PF06342">
    <property type="entry name" value="DUF1057"/>
    <property type="match status" value="1"/>
</dbReference>
<evidence type="ECO:0008006" key="3">
    <source>
        <dbReference type="Google" id="ProtNLM"/>
    </source>
</evidence>
<evidence type="ECO:0000313" key="1">
    <source>
        <dbReference type="EMBL" id="VDN26506.1"/>
    </source>
</evidence>
<dbReference type="SUPFAM" id="SSF53474">
    <property type="entry name" value="alpha/beta-Hydrolases"/>
    <property type="match status" value="1"/>
</dbReference>
<reference evidence="1 2" key="1">
    <citation type="submission" date="2018-11" db="EMBL/GenBank/DDBJ databases">
        <authorList>
            <consortium name="Pathogen Informatics"/>
        </authorList>
    </citation>
    <scope>NUCLEOTIDE SEQUENCE [LARGE SCALE GENOMIC DNA]</scope>
</reference>
<dbReference type="PANTHER" id="PTHR47533:SF4">
    <property type="entry name" value="AB HYDROLASE-1 DOMAIN-CONTAINING PROTEIN"/>
    <property type="match status" value="1"/>
</dbReference>
<dbReference type="InterPro" id="IPR029058">
    <property type="entry name" value="AB_hydrolase_fold"/>
</dbReference>
<dbReference type="EMBL" id="UYRV01111111">
    <property type="protein sequence ID" value="VDN26506.1"/>
    <property type="molecule type" value="Genomic_DNA"/>
</dbReference>
<dbReference type="PANTHER" id="PTHR47533">
    <property type="entry name" value="PROTEIN CBG21859"/>
    <property type="match status" value="1"/>
</dbReference>
<protein>
    <recommendedName>
        <fullName evidence="3">AB hydrolase-1 domain-containing protein</fullName>
    </recommendedName>
</protein>
<dbReference type="Gene3D" id="3.40.50.1820">
    <property type="entry name" value="alpha/beta hydrolase"/>
    <property type="match status" value="1"/>
</dbReference>
<proteinExistence type="predicted"/>
<dbReference type="Proteomes" id="UP000271889">
    <property type="component" value="Unassembled WGS sequence"/>
</dbReference>
<dbReference type="OrthoDB" id="6431331at2759"/>
<keyword evidence="2" id="KW-1185">Reference proteome</keyword>